<dbReference type="InterPro" id="IPR013194">
    <property type="entry name" value="HDAC_interact_dom"/>
</dbReference>
<evidence type="ECO:0000313" key="10">
    <source>
        <dbReference type="EMBL" id="MBW0489565.1"/>
    </source>
</evidence>
<dbReference type="EMBL" id="AVOT02010140">
    <property type="protein sequence ID" value="MBW0489565.1"/>
    <property type="molecule type" value="Genomic_DNA"/>
</dbReference>
<sequence>MTSFPSSSQSLINPPPPPPPISININLKSSSSASSSMIIGSSNQQSTTTHSNLSPPSNLSSSANYRPLNVRDALSYLDQVKLQFQNSPGVYNKFLDIMKDFKTQMIHTPGVIDGVSSLFRGHPNLIQGFNTFLPPGYRIDVSQSETTNQSSISSPYTLITVTHPMGIQTQKRVPTQSEGEEIGSHILPDFVPITSSNSNLNSINSSQNENINPQNDLNQSKLNSPNQLSPTSISNVPSINPTKPKSINSNSNHNQITSPIPQSNQSNLDSSKPVVKPLEFNHAITYVNKIKNRYASDPKTYQTFLDILQTYQRDARPIQEVYEQVNQLFCEAPDLLAEFMQFLPDTSNSVIQPQMAIQTGTNLLTTLSATSTNSQDPPQVNHSTSTQTPSTPSLKRNFKDPHYLQHETNTSSSLPPPNKKRRQISSSHSINNPSTSSQKNPSNKNPINQTSSSELGNGRILDLNGDANPVTHVTHLSSNSPTRATKRKHRANNKTQESTNPSLNTTGLPPPGFQPPGYSTMGEAYHTALTTNQAINSAKLKSRDSGRQVGHSDWDFNQTIHSQAIPRQSPAQEELTFFHRLKTYFEDQTTYIEFLKLINLFTQDIIDLETLVFRAKPFLINCPELFTRFTDLVGWKETNGISKSKNLTNGHLLTKKNRLNIEPTTRPVLSERESTPECGPSYRYLPDSELSSTCSGRDALCWDVLNDKLVCSPIGTVEEQTFFPRQTNAFEKALYQAEDERHEYDYHIEANVRTIALLEPINLRIQQMDPETRNEYRLKPGLGGQSKSVYQRIIKKIYGKEGQEVIQALHENPALAVPIVLARLKQKDEEWKKALRDWNRVWKDVDAKNYWKALDHQGISFKAIDKKMIGNKNLINEIELIKREQQQKRNLLLNPSIIKYLPRHQLELELECWDVFYDVLKVLIHFLDYVPISTGLDDSQKDRIEEFLKSLLVSFFNIPIEELERHLTPLPPEKKGLDGANSNGGKNIEADGNETVYSEGDISDTGTIALNQVSEDRSEGTSSGRPSRTTSNRKRGQTKDGSIGAGSSDLRKKAMKNASNSAPIFSERASARRNELNKIKEHSLRSSRTRSPTDESAIGGPQTLQIKEVDHILSNSKSSPSYPEFITSSVRDETTFVKDKGSEDLKAFRLSTRSNTNSTLFSLNDYPKTQPKTNESSTKSTCQSKRLPSIQIQSNHSPLSSPGLIKSHENPFRKLQHCRCSFFTNNSYYCFFRLLHILYTRFKTLKLASLEMSSMPQSQTSAISPLEHQIRTNNLKPRFDYNPTESSSSSSSPEFTAYEKLLVTVQNFNSNLIDQNGFEDECRSLFGIKGYLVITIDKVCQALVKVLSKLSYDESSKEIFRLFENYKQLNQDESQKNNQGLTDFQKLGYRKSIEALISGNESKLYRIEWSPTNQVIKIQLLGGDEINPEDFDSMEKAWSDYIESFKDMTAERTNGLEDVKIKPPFLQRNLMLIKTCKNNQENSFDRNNFYVKIGLGIKICMRSYKIFFKSNTNEFLIRKKRTIKNPSRLNDENQSLKDQNQDEIHQDAVDKDVDVVEDQRMKKFNKWIKTKQAKSSVI</sequence>
<feature type="region of interest" description="Disordered" evidence="8">
    <location>
        <begin position="198"/>
        <end position="272"/>
    </location>
</feature>
<keyword evidence="3" id="KW-0677">Repeat</keyword>
<dbReference type="GO" id="GO:0000122">
    <property type="term" value="P:negative regulation of transcription by RNA polymerase II"/>
    <property type="evidence" value="ECO:0007669"/>
    <property type="project" value="TreeGrafter"/>
</dbReference>
<dbReference type="InterPro" id="IPR031693">
    <property type="entry name" value="Sin3_C"/>
</dbReference>
<evidence type="ECO:0000256" key="8">
    <source>
        <dbReference type="SAM" id="MobiDB-lite"/>
    </source>
</evidence>
<dbReference type="Proteomes" id="UP000765509">
    <property type="component" value="Unassembled WGS sequence"/>
</dbReference>
<evidence type="ECO:0000256" key="3">
    <source>
        <dbReference type="ARBA" id="ARBA00022737"/>
    </source>
</evidence>
<accession>A0A9Q3H516</accession>
<feature type="region of interest" description="Disordered" evidence="8">
    <location>
        <begin position="1161"/>
        <end position="1185"/>
    </location>
</feature>
<dbReference type="Gene3D" id="1.20.1160.11">
    <property type="entry name" value="Paired amphipathic helix"/>
    <property type="match status" value="3"/>
</dbReference>
<evidence type="ECO:0000256" key="7">
    <source>
        <dbReference type="PROSITE-ProRule" id="PRU00810"/>
    </source>
</evidence>
<feature type="compositionally biased region" description="Low complexity" evidence="8">
    <location>
        <begin position="383"/>
        <end position="393"/>
    </location>
</feature>
<keyword evidence="5" id="KW-0804">Transcription</keyword>
<keyword evidence="4" id="KW-0805">Transcription regulation</keyword>
<dbReference type="FunFam" id="1.20.1160.11:FF:000003">
    <property type="entry name" value="Paired amphipathic helix SIN3-like protein"/>
    <property type="match status" value="1"/>
</dbReference>
<evidence type="ECO:0000256" key="5">
    <source>
        <dbReference type="ARBA" id="ARBA00023163"/>
    </source>
</evidence>
<reference evidence="10" key="1">
    <citation type="submission" date="2021-03" db="EMBL/GenBank/DDBJ databases">
        <title>Draft genome sequence of rust myrtle Austropuccinia psidii MF-1, a brazilian biotype.</title>
        <authorList>
            <person name="Quecine M.C."/>
            <person name="Pachon D.M.R."/>
            <person name="Bonatelli M.L."/>
            <person name="Correr F.H."/>
            <person name="Franceschini L.M."/>
            <person name="Leite T.F."/>
            <person name="Margarido G.R.A."/>
            <person name="Almeida C.A."/>
            <person name="Ferrarezi J.A."/>
            <person name="Labate C.A."/>
        </authorList>
    </citation>
    <scope>NUCLEOTIDE SEQUENCE</scope>
    <source>
        <strain evidence="10">MF-1</strain>
    </source>
</reference>
<dbReference type="GO" id="GO:0003714">
    <property type="term" value="F:transcription corepressor activity"/>
    <property type="evidence" value="ECO:0007669"/>
    <property type="project" value="InterPro"/>
</dbReference>
<evidence type="ECO:0000256" key="1">
    <source>
        <dbReference type="ARBA" id="ARBA00004123"/>
    </source>
</evidence>
<feature type="compositionally biased region" description="Polar residues" evidence="8">
    <location>
        <begin position="216"/>
        <end position="270"/>
    </location>
</feature>
<feature type="region of interest" description="Disordered" evidence="8">
    <location>
        <begin position="1"/>
        <end position="21"/>
    </location>
</feature>
<protein>
    <recommendedName>
        <fullName evidence="9">Histone deacetylase interacting domain-containing protein</fullName>
    </recommendedName>
</protein>
<feature type="region of interest" description="Disordered" evidence="8">
    <location>
        <begin position="969"/>
        <end position="1099"/>
    </location>
</feature>
<dbReference type="Pfam" id="PF08295">
    <property type="entry name" value="Sin3_corepress"/>
    <property type="match status" value="1"/>
</dbReference>
<evidence type="ECO:0000256" key="4">
    <source>
        <dbReference type="ARBA" id="ARBA00023015"/>
    </source>
</evidence>
<gene>
    <name evidence="10" type="ORF">O181_029280</name>
</gene>
<dbReference type="PANTHER" id="PTHR12346:SF0">
    <property type="entry name" value="SIN3A, ISOFORM G"/>
    <property type="match status" value="1"/>
</dbReference>
<feature type="compositionally biased region" description="Low complexity" evidence="8">
    <location>
        <begin position="1"/>
        <end position="12"/>
    </location>
</feature>
<evidence type="ECO:0000259" key="9">
    <source>
        <dbReference type="SMART" id="SM00761"/>
    </source>
</evidence>
<proteinExistence type="predicted"/>
<feature type="compositionally biased region" description="Polar residues" evidence="8">
    <location>
        <begin position="474"/>
        <end position="483"/>
    </location>
</feature>
<dbReference type="FunFam" id="1.20.1160.11:FF:000001">
    <property type="entry name" value="Paired amphipathic helix protein Sin3"/>
    <property type="match status" value="1"/>
</dbReference>
<feature type="compositionally biased region" description="Basic and acidic residues" evidence="8">
    <location>
        <begin position="1069"/>
        <end position="1084"/>
    </location>
</feature>
<organism evidence="10 11">
    <name type="scientific">Austropuccinia psidii MF-1</name>
    <dbReference type="NCBI Taxonomy" id="1389203"/>
    <lineage>
        <taxon>Eukaryota</taxon>
        <taxon>Fungi</taxon>
        <taxon>Dikarya</taxon>
        <taxon>Basidiomycota</taxon>
        <taxon>Pucciniomycotina</taxon>
        <taxon>Pucciniomycetes</taxon>
        <taxon>Pucciniales</taxon>
        <taxon>Sphaerophragmiaceae</taxon>
        <taxon>Austropuccinia</taxon>
    </lineage>
</organism>
<dbReference type="SUPFAM" id="SSF47762">
    <property type="entry name" value="PAH2 domain"/>
    <property type="match status" value="3"/>
</dbReference>
<keyword evidence="11" id="KW-1185">Reference proteome</keyword>
<feature type="compositionally biased region" description="Polar residues" evidence="8">
    <location>
        <begin position="438"/>
        <end position="455"/>
    </location>
</feature>
<feature type="region of interest" description="Disordered" evidence="8">
    <location>
        <begin position="368"/>
        <end position="517"/>
    </location>
</feature>
<dbReference type="OrthoDB" id="10265969at2759"/>
<comment type="subcellular location">
    <subcellularLocation>
        <location evidence="1 7">Nucleus</location>
    </subcellularLocation>
</comment>
<feature type="domain" description="Histone deacetylase interacting" evidence="9">
    <location>
        <begin position="674"/>
        <end position="775"/>
    </location>
</feature>
<feature type="compositionally biased region" description="Low complexity" evidence="8">
    <location>
        <begin position="34"/>
        <end position="62"/>
    </location>
</feature>
<dbReference type="Pfam" id="PF02671">
    <property type="entry name" value="PAH"/>
    <property type="match status" value="3"/>
</dbReference>
<feature type="compositionally biased region" description="Low complexity" evidence="8">
    <location>
        <begin position="1020"/>
        <end position="1030"/>
    </location>
</feature>
<feature type="compositionally biased region" description="Polar residues" evidence="8">
    <location>
        <begin position="1004"/>
        <end position="1013"/>
    </location>
</feature>
<feature type="compositionally biased region" description="Polar residues" evidence="8">
    <location>
        <begin position="493"/>
        <end position="507"/>
    </location>
</feature>
<dbReference type="GO" id="GO:0033698">
    <property type="term" value="C:Rpd3L complex"/>
    <property type="evidence" value="ECO:0007669"/>
    <property type="project" value="UniProtKB-ARBA"/>
</dbReference>
<feature type="compositionally biased region" description="Low complexity" evidence="8">
    <location>
        <begin position="198"/>
        <end position="215"/>
    </location>
</feature>
<feature type="compositionally biased region" description="Low complexity" evidence="8">
    <location>
        <begin position="424"/>
        <end position="437"/>
    </location>
</feature>
<evidence type="ECO:0000313" key="11">
    <source>
        <dbReference type="Proteomes" id="UP000765509"/>
    </source>
</evidence>
<dbReference type="InterPro" id="IPR039774">
    <property type="entry name" value="Sin3-like"/>
</dbReference>
<dbReference type="PANTHER" id="PTHR12346">
    <property type="entry name" value="SIN3B-RELATED"/>
    <property type="match status" value="1"/>
</dbReference>
<dbReference type="InterPro" id="IPR036600">
    <property type="entry name" value="PAH_sf"/>
</dbReference>
<feature type="region of interest" description="Disordered" evidence="8">
    <location>
        <begin position="34"/>
        <end position="64"/>
    </location>
</feature>
<evidence type="ECO:0000256" key="6">
    <source>
        <dbReference type="ARBA" id="ARBA00023242"/>
    </source>
</evidence>
<dbReference type="Pfam" id="PF16879">
    <property type="entry name" value="Sin3a_C"/>
    <property type="match status" value="1"/>
</dbReference>
<dbReference type="InterPro" id="IPR003822">
    <property type="entry name" value="PAH"/>
</dbReference>
<name>A0A9Q3H516_9BASI</name>
<dbReference type="SMART" id="SM00761">
    <property type="entry name" value="HDAC_interact"/>
    <property type="match status" value="1"/>
</dbReference>
<keyword evidence="2" id="KW-0678">Repressor</keyword>
<feature type="compositionally biased region" description="Polar residues" evidence="8">
    <location>
        <begin position="1170"/>
        <end position="1185"/>
    </location>
</feature>
<dbReference type="FunFam" id="1.20.1160.11:FF:000002">
    <property type="entry name" value="Paired amphipathic helix protein SIN3"/>
    <property type="match status" value="1"/>
</dbReference>
<dbReference type="GO" id="GO:0010628">
    <property type="term" value="P:positive regulation of gene expression"/>
    <property type="evidence" value="ECO:0007669"/>
    <property type="project" value="UniProtKB-ARBA"/>
</dbReference>
<keyword evidence="6 7" id="KW-0539">Nucleus</keyword>
<evidence type="ECO:0000256" key="2">
    <source>
        <dbReference type="ARBA" id="ARBA00022491"/>
    </source>
</evidence>
<comment type="caution">
    <text evidence="10">The sequence shown here is derived from an EMBL/GenBank/DDBJ whole genome shotgun (WGS) entry which is preliminary data.</text>
</comment>
<dbReference type="PROSITE" id="PS51477">
    <property type="entry name" value="PAH"/>
    <property type="match status" value="2"/>
</dbReference>